<keyword evidence="1" id="KW-0521">NADP</keyword>
<reference evidence="3 4" key="1">
    <citation type="submission" date="2016-12" db="EMBL/GenBank/DDBJ databases">
        <title>The genomes of Aspergillus section Nigri reveals drivers in fungal speciation.</title>
        <authorList>
            <consortium name="DOE Joint Genome Institute"/>
            <person name="Vesth T.C."/>
            <person name="Nybo J."/>
            <person name="Theobald S."/>
            <person name="Brandl J."/>
            <person name="Frisvad J.C."/>
            <person name="Nielsen K.F."/>
            <person name="Lyhne E.K."/>
            <person name="Kogle M.E."/>
            <person name="Kuo A."/>
            <person name="Riley R."/>
            <person name="Clum A."/>
            <person name="Nolan M."/>
            <person name="Lipzen A."/>
            <person name="Salamov A."/>
            <person name="Henrissat B."/>
            <person name="Wiebenga A."/>
            <person name="De Vries R.P."/>
            <person name="Grigoriev I.V."/>
            <person name="Mortensen U.H."/>
            <person name="Andersen M.R."/>
            <person name="Baker S.E."/>
        </authorList>
    </citation>
    <scope>NUCLEOTIDE SEQUENCE [LARGE SCALE GENOMIC DNA]</scope>
    <source>
        <strain evidence="3 4">IBT 23096</strain>
    </source>
</reference>
<dbReference type="PANTHER" id="PTHR11011:SF45">
    <property type="entry name" value="FATTY ACYL-COA REDUCTASE CG8306-RELATED"/>
    <property type="match status" value="1"/>
</dbReference>
<dbReference type="GeneID" id="36561881"/>
<keyword evidence="1" id="KW-0444">Lipid biosynthesis</keyword>
<evidence type="ECO:0000313" key="3">
    <source>
        <dbReference type="EMBL" id="PLB44980.1"/>
    </source>
</evidence>
<protein>
    <recommendedName>
        <fullName evidence="1">Fatty acyl-CoA reductase</fullName>
        <ecNumber evidence="1">1.2.1.84</ecNumber>
    </recommendedName>
</protein>
<dbReference type="InterPro" id="IPR026055">
    <property type="entry name" value="FAR"/>
</dbReference>
<dbReference type="Proteomes" id="UP000234275">
    <property type="component" value="Unassembled WGS sequence"/>
</dbReference>
<gene>
    <name evidence="3" type="ORF">P170DRAFT_501963</name>
</gene>
<keyword evidence="1" id="KW-0443">Lipid metabolism</keyword>
<evidence type="ECO:0000313" key="4">
    <source>
        <dbReference type="Proteomes" id="UP000234275"/>
    </source>
</evidence>
<proteinExistence type="inferred from homology"/>
<evidence type="ECO:0000256" key="1">
    <source>
        <dbReference type="RuleBase" id="RU363097"/>
    </source>
</evidence>
<dbReference type="RefSeq" id="XP_024700282.1">
    <property type="nucleotide sequence ID" value="XM_024854175.1"/>
</dbReference>
<dbReference type="InterPro" id="IPR036291">
    <property type="entry name" value="NAD(P)-bd_dom_sf"/>
</dbReference>
<comment type="function">
    <text evidence="1">Catalyzes the reduction of fatty acyl-CoA to fatty alcohols.</text>
</comment>
<comment type="catalytic activity">
    <reaction evidence="1">
        <text>a long-chain fatty acyl-CoA + 2 NADPH + 2 H(+) = a long-chain primary fatty alcohol + 2 NADP(+) + CoA</text>
        <dbReference type="Rhea" id="RHEA:52716"/>
        <dbReference type="ChEBI" id="CHEBI:15378"/>
        <dbReference type="ChEBI" id="CHEBI:57287"/>
        <dbReference type="ChEBI" id="CHEBI:57783"/>
        <dbReference type="ChEBI" id="CHEBI:58349"/>
        <dbReference type="ChEBI" id="CHEBI:77396"/>
        <dbReference type="ChEBI" id="CHEBI:83139"/>
        <dbReference type="EC" id="1.2.1.84"/>
    </reaction>
</comment>
<dbReference type="GO" id="GO:0035336">
    <property type="term" value="P:long-chain fatty-acyl-CoA metabolic process"/>
    <property type="evidence" value="ECO:0007669"/>
    <property type="project" value="TreeGrafter"/>
</dbReference>
<dbReference type="SUPFAM" id="SSF51735">
    <property type="entry name" value="NAD(P)-binding Rossmann-fold domains"/>
    <property type="match status" value="1"/>
</dbReference>
<dbReference type="STRING" id="1392250.A0A2I2FWG5"/>
<keyword evidence="4" id="KW-1185">Reference proteome</keyword>
<dbReference type="EC" id="1.2.1.84" evidence="1"/>
<dbReference type="AlphaFoldDB" id="A0A2I2FWG5"/>
<feature type="domain" description="Thioester reductase (TE)" evidence="2">
    <location>
        <begin position="13"/>
        <end position="293"/>
    </location>
</feature>
<dbReference type="PANTHER" id="PTHR11011">
    <property type="entry name" value="MALE STERILITY PROTEIN 2-RELATED"/>
    <property type="match status" value="1"/>
</dbReference>
<dbReference type="GO" id="GO:0005777">
    <property type="term" value="C:peroxisome"/>
    <property type="evidence" value="ECO:0007669"/>
    <property type="project" value="TreeGrafter"/>
</dbReference>
<dbReference type="GO" id="GO:0080019">
    <property type="term" value="F:alcohol-forming very long-chain fatty acyl-CoA reductase activity"/>
    <property type="evidence" value="ECO:0007669"/>
    <property type="project" value="InterPro"/>
</dbReference>
<dbReference type="Gene3D" id="3.40.50.720">
    <property type="entry name" value="NAD(P)-binding Rossmann-like Domain"/>
    <property type="match status" value="1"/>
</dbReference>
<sequence>MMWQFYAGKSVFITGASGFVGTAVAFRLLSQTSISHLFLLCRGGLAHLEERWSRYLPPKYIDCLHDPELVTVIQGDIISPDLGASETELQLVRDHANIVIHAASSINLGHSLKSLANPIIHASQNVAKFALECPELESFVYVSTAYANSFLYPESKNCDPRVEEAIYPLGRGRETNLRHEWMQVQKYGHSMEFGTYNFPWPYGYAKHLAERLVTALFAKSNKSLQLLIVRPSVIGPAQSFPYPGFSVPRSTPTTLLAAGLVLSPSFTMQMSSRSNKPETQSSIDEVPVDVVVDRLLCHLAMGTVGPIHAVTGKRKSFTFRTFWEEAIPLRRIPWVPRKAWLDVDWRSPELNTLARIYVIYAASYDFSDERTIRLSENMGEKEKIGLQLFRAGNGQEVGLASREAEILACAQCIARRTVFGWILWWLFYSSWFPF</sequence>
<evidence type="ECO:0000259" key="2">
    <source>
        <dbReference type="Pfam" id="PF07993"/>
    </source>
</evidence>
<organism evidence="3 4">
    <name type="scientific">Aspergillus steynii IBT 23096</name>
    <dbReference type="NCBI Taxonomy" id="1392250"/>
    <lineage>
        <taxon>Eukaryota</taxon>
        <taxon>Fungi</taxon>
        <taxon>Dikarya</taxon>
        <taxon>Ascomycota</taxon>
        <taxon>Pezizomycotina</taxon>
        <taxon>Eurotiomycetes</taxon>
        <taxon>Eurotiomycetidae</taxon>
        <taxon>Eurotiales</taxon>
        <taxon>Aspergillaceae</taxon>
        <taxon>Aspergillus</taxon>
        <taxon>Aspergillus subgen. Circumdati</taxon>
    </lineage>
</organism>
<comment type="caution">
    <text evidence="3">The sequence shown here is derived from an EMBL/GenBank/DDBJ whole genome shotgun (WGS) entry which is preliminary data.</text>
</comment>
<name>A0A2I2FWG5_9EURO</name>
<accession>A0A2I2FWG5</accession>
<dbReference type="Pfam" id="PF07993">
    <property type="entry name" value="NAD_binding_4"/>
    <property type="match status" value="1"/>
</dbReference>
<dbReference type="OrthoDB" id="429813at2759"/>
<dbReference type="EMBL" id="MSFO01000008">
    <property type="protein sequence ID" value="PLB44980.1"/>
    <property type="molecule type" value="Genomic_DNA"/>
</dbReference>
<dbReference type="InterPro" id="IPR013120">
    <property type="entry name" value="FAR_NAD-bd"/>
</dbReference>
<dbReference type="VEuPathDB" id="FungiDB:P170DRAFT_501963"/>
<keyword evidence="1" id="KW-0560">Oxidoreductase</keyword>
<comment type="similarity">
    <text evidence="1">Belongs to the fatty acyl-CoA reductase family.</text>
</comment>
<dbReference type="GO" id="GO:0102965">
    <property type="term" value="F:alcohol-forming long-chain fatty acyl-CoA reductase activity"/>
    <property type="evidence" value="ECO:0007669"/>
    <property type="project" value="UniProtKB-EC"/>
</dbReference>